<proteinExistence type="predicted"/>
<feature type="chain" id="PRO_5031298493" evidence="1">
    <location>
        <begin position="29"/>
        <end position="543"/>
    </location>
</feature>
<dbReference type="InterPro" id="IPR050490">
    <property type="entry name" value="Bact_solute-bd_prot1"/>
</dbReference>
<dbReference type="PROSITE" id="PS51318">
    <property type="entry name" value="TAT"/>
    <property type="match status" value="1"/>
</dbReference>
<feature type="signal peptide" evidence="1">
    <location>
        <begin position="1"/>
        <end position="28"/>
    </location>
</feature>
<dbReference type="InterPro" id="IPR006311">
    <property type="entry name" value="TAT_signal"/>
</dbReference>
<protein>
    <submittedName>
        <fullName evidence="2">Putative aldouronate transport system substrate-binding protein</fullName>
    </submittedName>
</protein>
<gene>
    <name evidence="2" type="ORF">BJY22_007736</name>
</gene>
<keyword evidence="1" id="KW-0732">Signal</keyword>
<evidence type="ECO:0000313" key="3">
    <source>
        <dbReference type="Proteomes" id="UP000555407"/>
    </source>
</evidence>
<dbReference type="AlphaFoldDB" id="A0A7X5VIT9"/>
<comment type="caution">
    <text evidence="2">The sequence shown here is derived from an EMBL/GenBank/DDBJ whole genome shotgun (WGS) entry which is preliminary data.</text>
</comment>
<dbReference type="PANTHER" id="PTHR43649:SF12">
    <property type="entry name" value="DIACETYLCHITOBIOSE BINDING PROTEIN DASA"/>
    <property type="match status" value="1"/>
</dbReference>
<sequence length="543" mass="58065">MTSGLSRRDLLKIGAGLGAMVAAPTALAGCGNGSSPQANSPQSKLGALPKYIRFPGVPAPDLPGNDQGLIDAFTKYPTSLVDAWKGRTPGDGKPVTGLAQLNGAAPPGLPGNVFWKTVNERLGSPVEMQLVNAGDDFNTKIATMSAGDDFPDMMQINSSVPALDQFLAAKMLDLTPYLSGDNVQKYPALANVPTRYWEACVFDGKLYGLPIARGLLSAWGLYFRADLIEEAGAEAKVENFEDLYQLAKATTNPKKGVWAFANSPLDYIRMMLSIPAGWQQTDGKMVNTIEHENQQKALEAARKIIADGLVNPDVAAAPPSQWQQWFGSKKAALMGGTYSAWLSLTQQGVPADKIGLFPVAGYDGGSAPGWKGGLNNNIAVIPAKNKDRAETLLKIADFLASPFGTAEHRLLSSGVEGHNYTVDGGKIVPNKDLANERSLGLNYLAAPPPVIASSTDPRYVQLQYAAQQKLAANGTMDLALTLFSDTNSRKGPQLEKERTNMEFDIILGRKPVSAWKEYVERWKSAGGDKIRGELQKAAEVSGG</sequence>
<dbReference type="PANTHER" id="PTHR43649">
    <property type="entry name" value="ARABINOSE-BINDING PROTEIN-RELATED"/>
    <property type="match status" value="1"/>
</dbReference>
<reference evidence="2 3" key="1">
    <citation type="submission" date="2020-03" db="EMBL/GenBank/DDBJ databases">
        <title>Sequencing the genomes of 1000 actinobacteria strains.</title>
        <authorList>
            <person name="Klenk H.-P."/>
        </authorList>
    </citation>
    <scope>NUCLEOTIDE SEQUENCE [LARGE SCALE GENOMIC DNA]</scope>
    <source>
        <strain evidence="2 3">DSM 45490</strain>
    </source>
</reference>
<dbReference type="RefSeq" id="WP_167216914.1">
    <property type="nucleotide sequence ID" value="NZ_JAASRO010000001.1"/>
</dbReference>
<dbReference type="Gene3D" id="3.40.190.10">
    <property type="entry name" value="Periplasmic binding protein-like II"/>
    <property type="match status" value="1"/>
</dbReference>
<accession>A0A7X5VIT9</accession>
<dbReference type="PROSITE" id="PS51257">
    <property type="entry name" value="PROKAR_LIPOPROTEIN"/>
    <property type="match status" value="1"/>
</dbReference>
<dbReference type="EMBL" id="JAASRO010000001">
    <property type="protein sequence ID" value="NIK62019.1"/>
    <property type="molecule type" value="Genomic_DNA"/>
</dbReference>
<dbReference type="Proteomes" id="UP000555407">
    <property type="component" value="Unassembled WGS sequence"/>
</dbReference>
<keyword evidence="3" id="KW-1185">Reference proteome</keyword>
<organism evidence="2 3">
    <name type="scientific">Kribbella shirazensis</name>
    <dbReference type="NCBI Taxonomy" id="1105143"/>
    <lineage>
        <taxon>Bacteria</taxon>
        <taxon>Bacillati</taxon>
        <taxon>Actinomycetota</taxon>
        <taxon>Actinomycetes</taxon>
        <taxon>Propionibacteriales</taxon>
        <taxon>Kribbellaceae</taxon>
        <taxon>Kribbella</taxon>
    </lineage>
</organism>
<evidence type="ECO:0000256" key="1">
    <source>
        <dbReference type="SAM" id="SignalP"/>
    </source>
</evidence>
<dbReference type="SUPFAM" id="SSF53850">
    <property type="entry name" value="Periplasmic binding protein-like II"/>
    <property type="match status" value="1"/>
</dbReference>
<evidence type="ECO:0000313" key="2">
    <source>
        <dbReference type="EMBL" id="NIK62019.1"/>
    </source>
</evidence>
<name>A0A7X5VIT9_9ACTN</name>